<organism evidence="1 2">
    <name type="scientific">Morococcus cerebrosus</name>
    <dbReference type="NCBI Taxonomy" id="1056807"/>
    <lineage>
        <taxon>Bacteria</taxon>
        <taxon>Pseudomonadati</taxon>
        <taxon>Pseudomonadota</taxon>
        <taxon>Betaproteobacteria</taxon>
        <taxon>Neisseriales</taxon>
        <taxon>Neisseriaceae</taxon>
        <taxon>Morococcus</taxon>
    </lineage>
</organism>
<comment type="caution">
    <text evidence="1">The sequence shown here is derived from an EMBL/GenBank/DDBJ whole genome shotgun (WGS) entry which is preliminary data.</text>
</comment>
<dbReference type="AlphaFoldDB" id="A0A0C1GZC0"/>
<protein>
    <submittedName>
        <fullName evidence="1">Uncharacterized protein</fullName>
    </submittedName>
</protein>
<dbReference type="Proteomes" id="UP000031390">
    <property type="component" value="Unassembled WGS sequence"/>
</dbReference>
<evidence type="ECO:0000313" key="2">
    <source>
        <dbReference type="Proteomes" id="UP000031390"/>
    </source>
</evidence>
<dbReference type="EMBL" id="JUFZ01000066">
    <property type="protein sequence ID" value="KIC07167.1"/>
    <property type="molecule type" value="Genomic_DNA"/>
</dbReference>
<gene>
    <name evidence="1" type="ORF">MCC93_15090</name>
</gene>
<sequence>MGVRFSDDPPTHGNTPQFPILKIVSNLGKRCKQTQKSHIKLYILLYFKQNIPFNNSIVLNSTG</sequence>
<evidence type="ECO:0000313" key="1">
    <source>
        <dbReference type="EMBL" id="KIC07167.1"/>
    </source>
</evidence>
<accession>A0A0C1GZC0</accession>
<proteinExistence type="predicted"/>
<name>A0A0C1GZC0_9NEIS</name>
<reference evidence="1 2" key="1">
    <citation type="submission" date="2014-12" db="EMBL/GenBank/DDBJ databases">
        <title>Genome sequence of Morococcus cerebrosus.</title>
        <authorList>
            <person name="Shin S.-K."/>
            <person name="Yi H."/>
        </authorList>
    </citation>
    <scope>NUCLEOTIDE SEQUENCE [LARGE SCALE GENOMIC DNA]</scope>
    <source>
        <strain evidence="1 2">CIP 81.93</strain>
    </source>
</reference>